<dbReference type="PANTHER" id="PTHR43173:SF28">
    <property type="entry name" value="AARF DOMAIN CONTAINING KINASE 5"/>
    <property type="match status" value="1"/>
</dbReference>
<name>A0AAE0FZ04_9CHLO</name>
<evidence type="ECO:0000259" key="1">
    <source>
        <dbReference type="Pfam" id="PF03109"/>
    </source>
</evidence>
<proteinExistence type="predicted"/>
<keyword evidence="3" id="KW-1185">Reference proteome</keyword>
<dbReference type="Pfam" id="PF03109">
    <property type="entry name" value="ABC1"/>
    <property type="match status" value="1"/>
</dbReference>
<accession>A0AAE0FZ04</accession>
<dbReference type="Proteomes" id="UP001190700">
    <property type="component" value="Unassembled WGS sequence"/>
</dbReference>
<reference evidence="2 3" key="1">
    <citation type="journal article" date="2015" name="Genome Biol. Evol.">
        <title>Comparative Genomics of a Bacterivorous Green Alga Reveals Evolutionary Causalities and Consequences of Phago-Mixotrophic Mode of Nutrition.</title>
        <authorList>
            <person name="Burns J.A."/>
            <person name="Paasch A."/>
            <person name="Narechania A."/>
            <person name="Kim E."/>
        </authorList>
    </citation>
    <scope>NUCLEOTIDE SEQUENCE [LARGE SCALE GENOMIC DNA]</scope>
    <source>
        <strain evidence="2 3">PLY_AMNH</strain>
    </source>
</reference>
<dbReference type="InterPro" id="IPR011009">
    <property type="entry name" value="Kinase-like_dom_sf"/>
</dbReference>
<sequence>MAVVAVGGGSALYFSDLRTKVNQNSKRTTTPPAPFACFAEKLQVVARPLHAIGTLLCVSADYKATSSISRLLGKRHTEEQLCFVHARGAARVLQLCRNNGGVFIKAAQFASARNILPREYTEQLSILQDQAPAQSFDKVCQVIHSEFGEHWSKRFRSVDIEPLAAASLAQVHRGTLHDGREVAVKVQRAGLGRTVHMDMTLLNGCARTAELLFPNLRIRWLTKEFEGTLLQELDFMREADNAETTASIFATRPDVKVPAVFREHSSRRVLTMELVTGCRVDDDLALRRLRITRPQVMRLLTEAFSELVFIHGHVHTDLHPGERVWTCLLSLQLMFCHALVLVPMLGCAVHSEVAGIQIPNQLAQS</sequence>
<dbReference type="AlphaFoldDB" id="A0AAE0FZ04"/>
<feature type="domain" description="ABC1 atypical kinase-like" evidence="1">
    <location>
        <begin position="127"/>
        <end position="321"/>
    </location>
</feature>
<comment type="caution">
    <text evidence="2">The sequence shown here is derived from an EMBL/GenBank/DDBJ whole genome shotgun (WGS) entry which is preliminary data.</text>
</comment>
<dbReference type="PANTHER" id="PTHR43173">
    <property type="entry name" value="ABC1 FAMILY PROTEIN"/>
    <property type="match status" value="1"/>
</dbReference>
<organism evidence="2 3">
    <name type="scientific">Cymbomonas tetramitiformis</name>
    <dbReference type="NCBI Taxonomy" id="36881"/>
    <lineage>
        <taxon>Eukaryota</taxon>
        <taxon>Viridiplantae</taxon>
        <taxon>Chlorophyta</taxon>
        <taxon>Pyramimonadophyceae</taxon>
        <taxon>Pyramimonadales</taxon>
        <taxon>Pyramimonadaceae</taxon>
        <taxon>Cymbomonas</taxon>
    </lineage>
</organism>
<evidence type="ECO:0000313" key="2">
    <source>
        <dbReference type="EMBL" id="KAK3268646.1"/>
    </source>
</evidence>
<dbReference type="InterPro" id="IPR051130">
    <property type="entry name" value="Mito_struct-func_regulator"/>
</dbReference>
<gene>
    <name evidence="2" type="ORF">CYMTET_22863</name>
</gene>
<dbReference type="SUPFAM" id="SSF56112">
    <property type="entry name" value="Protein kinase-like (PK-like)"/>
    <property type="match status" value="1"/>
</dbReference>
<evidence type="ECO:0000313" key="3">
    <source>
        <dbReference type="Proteomes" id="UP001190700"/>
    </source>
</evidence>
<dbReference type="EMBL" id="LGRX02011702">
    <property type="protein sequence ID" value="KAK3268646.1"/>
    <property type="molecule type" value="Genomic_DNA"/>
</dbReference>
<dbReference type="InterPro" id="IPR004147">
    <property type="entry name" value="ABC1_dom"/>
</dbReference>
<protein>
    <recommendedName>
        <fullName evidence="1">ABC1 atypical kinase-like domain-containing protein</fullName>
    </recommendedName>
</protein>